<dbReference type="PANTHER" id="PTHR30273">
    <property type="entry name" value="PERIPLASMIC SIGNAL SENSOR AND SIGMA FACTOR ACTIVATOR FECR-RELATED"/>
    <property type="match status" value="1"/>
</dbReference>
<dbReference type="InterPro" id="IPR012373">
    <property type="entry name" value="Ferrdict_sens_TM"/>
</dbReference>
<dbReference type="InterPro" id="IPR032508">
    <property type="entry name" value="FecR_C"/>
</dbReference>
<dbReference type="Gene3D" id="3.55.50.30">
    <property type="match status" value="1"/>
</dbReference>
<dbReference type="Pfam" id="PF04773">
    <property type="entry name" value="FecR"/>
    <property type="match status" value="1"/>
</dbReference>
<keyword evidence="1" id="KW-0472">Membrane</keyword>
<protein>
    <submittedName>
        <fullName evidence="4">FecR family protein</fullName>
    </submittedName>
</protein>
<dbReference type="GO" id="GO:0016989">
    <property type="term" value="F:sigma factor antagonist activity"/>
    <property type="evidence" value="ECO:0007669"/>
    <property type="project" value="TreeGrafter"/>
</dbReference>
<dbReference type="EMBL" id="QRYC01000017">
    <property type="protein sequence ID" value="RGU55462.1"/>
    <property type="molecule type" value="Genomic_DNA"/>
</dbReference>
<evidence type="ECO:0000256" key="1">
    <source>
        <dbReference type="SAM" id="Phobius"/>
    </source>
</evidence>
<reference evidence="4 5" key="1">
    <citation type="submission" date="2018-08" db="EMBL/GenBank/DDBJ databases">
        <title>A genome reference for cultivated species of the human gut microbiota.</title>
        <authorList>
            <person name="Zou Y."/>
            <person name="Xue W."/>
            <person name="Luo G."/>
        </authorList>
    </citation>
    <scope>NUCLEOTIDE SEQUENCE [LARGE SCALE GENOMIC DNA]</scope>
    <source>
        <strain evidence="4 5">AF16-14</strain>
    </source>
</reference>
<keyword evidence="1" id="KW-0812">Transmembrane</keyword>
<dbReference type="InterPro" id="IPR006860">
    <property type="entry name" value="FecR"/>
</dbReference>
<evidence type="ECO:0000313" key="4">
    <source>
        <dbReference type="EMBL" id="RGU55462.1"/>
    </source>
</evidence>
<dbReference type="PANTHER" id="PTHR30273:SF2">
    <property type="entry name" value="PROTEIN FECR"/>
    <property type="match status" value="1"/>
</dbReference>
<keyword evidence="1" id="KW-1133">Transmembrane helix</keyword>
<dbReference type="AlphaFoldDB" id="A0A412TNR7"/>
<dbReference type="PIRSF" id="PIRSF018266">
    <property type="entry name" value="FecR"/>
    <property type="match status" value="1"/>
</dbReference>
<accession>A0A412TNR7</accession>
<evidence type="ECO:0000313" key="5">
    <source>
        <dbReference type="Proteomes" id="UP000284243"/>
    </source>
</evidence>
<evidence type="ECO:0000259" key="2">
    <source>
        <dbReference type="Pfam" id="PF04773"/>
    </source>
</evidence>
<comment type="caution">
    <text evidence="4">The sequence shown here is derived from an EMBL/GenBank/DDBJ whole genome shotgun (WGS) entry which is preliminary data.</text>
</comment>
<proteinExistence type="predicted"/>
<dbReference type="Pfam" id="PF16344">
    <property type="entry name" value="FecR_C"/>
    <property type="match status" value="1"/>
</dbReference>
<dbReference type="Proteomes" id="UP000284243">
    <property type="component" value="Unassembled WGS sequence"/>
</dbReference>
<dbReference type="Gene3D" id="2.60.120.1440">
    <property type="match status" value="1"/>
</dbReference>
<gene>
    <name evidence="4" type="ORF">DWW57_12075</name>
</gene>
<organism evidence="4 5">
    <name type="scientific">Odoribacter splanchnicus</name>
    <dbReference type="NCBI Taxonomy" id="28118"/>
    <lineage>
        <taxon>Bacteria</taxon>
        <taxon>Pseudomonadati</taxon>
        <taxon>Bacteroidota</taxon>
        <taxon>Bacteroidia</taxon>
        <taxon>Bacteroidales</taxon>
        <taxon>Odoribacteraceae</taxon>
        <taxon>Odoribacter</taxon>
    </lineage>
</organism>
<dbReference type="RefSeq" id="WP_087395551.1">
    <property type="nucleotide sequence ID" value="NZ_JADNGC010000018.1"/>
</dbReference>
<feature type="transmembrane region" description="Helical" evidence="1">
    <location>
        <begin position="79"/>
        <end position="99"/>
    </location>
</feature>
<sequence length="378" mass="43670">MDKDIINILEKLFISQQSLTSEEQRIFDEWMKEAGNQQKLYEWQRLESAIYALGTSRKANSEKGWEKINKRIRRHRLRLLPYAAAAIVVLCLGTAIHLLTSQVATSPLLSSVNRQENPETKQVMLTLSTGQQILLSDSLSTMRETNGTDIQIKGNQLVYNQTDTTSQPVYNTITIPRGGEYKLVLADHTIVWLNSDSQLTYPVAFNGDTRELRLKGEAFFEVTKDIHKPFIVHTSQFDIRVTGTQFNVRSYPEERESATLAEGNIQLEMNRHIYRIVPGQQAYLQGQEVKIKEVDLEHAIAWRHDAFSFKEEPLGNIMNELSRWYDVHIFYLNPAVKKLHFTAWFRRNSSLEEVIDILKKTQKINVELKGKTVTVREF</sequence>
<name>A0A412TNR7_9BACT</name>
<feature type="domain" description="FecR protein" evidence="2">
    <location>
        <begin position="172"/>
        <end position="265"/>
    </location>
</feature>
<evidence type="ECO:0000259" key="3">
    <source>
        <dbReference type="Pfam" id="PF16344"/>
    </source>
</evidence>
<feature type="domain" description="Protein FecR C-terminal" evidence="3">
    <location>
        <begin position="307"/>
        <end position="375"/>
    </location>
</feature>